<dbReference type="SUPFAM" id="SSF51735">
    <property type="entry name" value="NAD(P)-binding Rossmann-fold domains"/>
    <property type="match status" value="1"/>
</dbReference>
<dbReference type="PRINTS" id="PR00081">
    <property type="entry name" value="GDHRDH"/>
</dbReference>
<dbReference type="Pfam" id="PF13561">
    <property type="entry name" value="adh_short_C2"/>
    <property type="match status" value="1"/>
</dbReference>
<organism evidence="2">
    <name type="scientific">freshwater metagenome</name>
    <dbReference type="NCBI Taxonomy" id="449393"/>
    <lineage>
        <taxon>unclassified sequences</taxon>
        <taxon>metagenomes</taxon>
        <taxon>ecological metagenomes</taxon>
    </lineage>
</organism>
<protein>
    <submittedName>
        <fullName evidence="2">Unannotated protein</fullName>
    </submittedName>
</protein>
<reference evidence="2" key="1">
    <citation type="submission" date="2020-05" db="EMBL/GenBank/DDBJ databases">
        <authorList>
            <person name="Chiriac C."/>
            <person name="Salcher M."/>
            <person name="Ghai R."/>
            <person name="Kavagutti S V."/>
        </authorList>
    </citation>
    <scope>NUCLEOTIDE SEQUENCE</scope>
</reference>
<dbReference type="InterPro" id="IPR036291">
    <property type="entry name" value="NAD(P)-bd_dom_sf"/>
</dbReference>
<dbReference type="EMBL" id="CAFBNE010000071">
    <property type="protein sequence ID" value="CAB4959495.1"/>
    <property type="molecule type" value="Genomic_DNA"/>
</dbReference>
<proteinExistence type="inferred from homology"/>
<dbReference type="PROSITE" id="PS00061">
    <property type="entry name" value="ADH_SHORT"/>
    <property type="match status" value="1"/>
</dbReference>
<dbReference type="PANTHER" id="PTHR42760">
    <property type="entry name" value="SHORT-CHAIN DEHYDROGENASES/REDUCTASES FAMILY MEMBER"/>
    <property type="match status" value="1"/>
</dbReference>
<evidence type="ECO:0000256" key="1">
    <source>
        <dbReference type="ARBA" id="ARBA00006484"/>
    </source>
</evidence>
<dbReference type="FunFam" id="3.40.50.720:FF:000084">
    <property type="entry name" value="Short-chain dehydrogenase reductase"/>
    <property type="match status" value="1"/>
</dbReference>
<accession>A0A6J7KVB8</accession>
<dbReference type="GO" id="GO:0016616">
    <property type="term" value="F:oxidoreductase activity, acting on the CH-OH group of donors, NAD or NADP as acceptor"/>
    <property type="evidence" value="ECO:0007669"/>
    <property type="project" value="TreeGrafter"/>
</dbReference>
<dbReference type="CDD" id="cd05233">
    <property type="entry name" value="SDR_c"/>
    <property type="match status" value="1"/>
</dbReference>
<dbReference type="InterPro" id="IPR002347">
    <property type="entry name" value="SDR_fam"/>
</dbReference>
<sequence length="254" mass="26583">MRDFADRVVLITGGAQGIGLAYVKAFADSGAKVVVADLMDPSSAVEEVTASGGVAVGTQIDVTKASDAHRAVQCALDSFGRLDVLVNNAAYYGGLSFSAFDEIPEEDWDRSMNVNLKGVWLMCGAAAAPMRAQGYGRIINIASNVVFMGKPNFLHYVASKGAVWALTNGMSREFAGTGVTVNCVAPGYTTTTATRSMGTPEQVQELEERILEAQSVKRLLDATDMVGAVQYLASEGAAMVTGQTIIVDGGVIVG</sequence>
<comment type="similarity">
    <text evidence="1">Belongs to the short-chain dehydrogenases/reductases (SDR) family.</text>
</comment>
<name>A0A6J7KVB8_9ZZZZ</name>
<dbReference type="AlphaFoldDB" id="A0A6J7KVB8"/>
<dbReference type="Gene3D" id="3.40.50.720">
    <property type="entry name" value="NAD(P)-binding Rossmann-like Domain"/>
    <property type="match status" value="1"/>
</dbReference>
<dbReference type="PRINTS" id="PR00080">
    <property type="entry name" value="SDRFAMILY"/>
</dbReference>
<dbReference type="InterPro" id="IPR020904">
    <property type="entry name" value="Sc_DH/Rdtase_CS"/>
</dbReference>
<gene>
    <name evidence="2" type="ORF">UFOPK3772_02103</name>
</gene>
<evidence type="ECO:0000313" key="2">
    <source>
        <dbReference type="EMBL" id="CAB4959495.1"/>
    </source>
</evidence>